<feature type="domain" description="DUF2470" evidence="2">
    <location>
        <begin position="190"/>
        <end position="260"/>
    </location>
</feature>
<dbReference type="Gene3D" id="2.30.110.10">
    <property type="entry name" value="Electron Transport, Fmn-binding Protein, Chain A"/>
    <property type="match status" value="1"/>
</dbReference>
<dbReference type="InterPro" id="IPR011576">
    <property type="entry name" value="Pyridox_Oxase_N"/>
</dbReference>
<evidence type="ECO:0000259" key="1">
    <source>
        <dbReference type="Pfam" id="PF01243"/>
    </source>
</evidence>
<dbReference type="Pfam" id="PF10615">
    <property type="entry name" value="DUF2470"/>
    <property type="match status" value="1"/>
</dbReference>
<proteinExistence type="predicted"/>
<dbReference type="Proteomes" id="UP000596192">
    <property type="component" value="Chromosome"/>
</dbReference>
<dbReference type="PANTHER" id="PTHR13343:SF17">
    <property type="entry name" value="CELLULAR REPRESSOR OF E1A-STIMULATED GENES, ISOFORM A"/>
    <property type="match status" value="1"/>
</dbReference>
<feature type="domain" description="Pyridoxamine 5'-phosphate oxidase N-terminal" evidence="1">
    <location>
        <begin position="39"/>
        <end position="167"/>
    </location>
</feature>
<organism evidence="3 4">
    <name type="scientific">Azotobacter chroococcum</name>
    <dbReference type="NCBI Taxonomy" id="353"/>
    <lineage>
        <taxon>Bacteria</taxon>
        <taxon>Pseudomonadati</taxon>
        <taxon>Pseudomonadota</taxon>
        <taxon>Gammaproteobacteria</taxon>
        <taxon>Pseudomonadales</taxon>
        <taxon>Pseudomonadaceae</taxon>
        <taxon>Azotobacter</taxon>
    </lineage>
</organism>
<reference evidence="3 4" key="1">
    <citation type="submission" date="2020-12" db="EMBL/GenBank/DDBJ databases">
        <title>Genomic Analysis and Response surface optimization of nitrogen-fixing conditions for A. chroococcum strain HR1, Isolation from rhizosphere soil.</title>
        <authorList>
            <person name="Li J."/>
            <person name="Yang H."/>
            <person name="Liu H."/>
            <person name="Wang C."/>
            <person name="Tian Y."/>
            <person name="Lu X.Y."/>
        </authorList>
    </citation>
    <scope>NUCLEOTIDE SEQUENCE [LARGE SCALE GENOMIC DNA]</scope>
    <source>
        <strain evidence="3 4">HR1</strain>
    </source>
</reference>
<evidence type="ECO:0000313" key="4">
    <source>
        <dbReference type="Proteomes" id="UP000596192"/>
    </source>
</evidence>
<evidence type="ECO:0000259" key="2">
    <source>
        <dbReference type="Pfam" id="PF10615"/>
    </source>
</evidence>
<dbReference type="GO" id="GO:0005737">
    <property type="term" value="C:cytoplasm"/>
    <property type="evidence" value="ECO:0007669"/>
    <property type="project" value="UniProtKB-ARBA"/>
</dbReference>
<dbReference type="SUPFAM" id="SSF50475">
    <property type="entry name" value="FMN-binding split barrel"/>
    <property type="match status" value="1"/>
</dbReference>
<evidence type="ECO:0000313" key="3">
    <source>
        <dbReference type="EMBL" id="QQE89810.1"/>
    </source>
</evidence>
<accession>A0AAP9YEF0</accession>
<name>A0AAP9YEF0_9GAMM</name>
<dbReference type="InterPro" id="IPR037119">
    <property type="entry name" value="Haem_oxidase_HugZ-like_sf"/>
</dbReference>
<dbReference type="Pfam" id="PF01243">
    <property type="entry name" value="PNPOx_N"/>
    <property type="match status" value="1"/>
</dbReference>
<protein>
    <submittedName>
        <fullName evidence="3">HugZ family protein</fullName>
    </submittedName>
</protein>
<sequence>MDSLLPCRCRYSLCWALVRCNGSSTRSHKVSVKVKDLKDARQLLLKEYRGALATLSQSLPGFPFGSAVPYCLDAAGRPLLLISRIAQHTRNLQADGKCSLLVGERGALDVQAAGRLTLVAEARQLRDEILIETAAARYYRYFPAARNYHRAHDFDFWVLEPVRWRFIGGFGSIHWLEGVELANPFAGEVEAGMIEHMNRDHAEAIGHYVELAGLPADEPAEMVGIDSEGFHLRIAQALYWLPFPTPCNNPAMVRQALVQLAHAAVWPAAGQEQA</sequence>
<dbReference type="EMBL" id="CP066310">
    <property type="protein sequence ID" value="QQE89810.1"/>
    <property type="molecule type" value="Genomic_DNA"/>
</dbReference>
<dbReference type="InterPro" id="IPR012349">
    <property type="entry name" value="Split_barrel_FMN-bd"/>
</dbReference>
<dbReference type="Gene3D" id="3.20.180.10">
    <property type="entry name" value="PNP-oxidase-like"/>
    <property type="match status" value="1"/>
</dbReference>
<dbReference type="InterPro" id="IPR019595">
    <property type="entry name" value="DUF2470"/>
</dbReference>
<gene>
    <name evidence="3" type="ORF">GKQ51_05630</name>
</gene>
<dbReference type="AlphaFoldDB" id="A0AAP9YEF0"/>
<dbReference type="PANTHER" id="PTHR13343">
    <property type="entry name" value="CREG1 PROTEIN"/>
    <property type="match status" value="1"/>
</dbReference>